<evidence type="ECO:0000256" key="3">
    <source>
        <dbReference type="ARBA" id="ARBA00022692"/>
    </source>
</evidence>
<feature type="transmembrane region" description="Helical" evidence="6">
    <location>
        <begin position="81"/>
        <end position="102"/>
    </location>
</feature>
<accession>A0A8J3E5B7</accession>
<keyword evidence="3 6" id="KW-0812">Transmembrane</keyword>
<dbReference type="PANTHER" id="PTHR39087">
    <property type="entry name" value="UPF0104 MEMBRANE PROTEIN MJ1595"/>
    <property type="match status" value="1"/>
</dbReference>
<reference evidence="7" key="1">
    <citation type="journal article" date="2014" name="Int. J. Syst. Evol. Microbiol.">
        <title>Complete genome sequence of Corynebacterium casei LMG S-19264T (=DSM 44701T), isolated from a smear-ripened cheese.</title>
        <authorList>
            <consortium name="US DOE Joint Genome Institute (JGI-PGF)"/>
            <person name="Walter F."/>
            <person name="Albersmeier A."/>
            <person name="Kalinowski J."/>
            <person name="Ruckert C."/>
        </authorList>
    </citation>
    <scope>NUCLEOTIDE SEQUENCE</scope>
    <source>
        <strain evidence="7">CGMCC 1.15725</strain>
    </source>
</reference>
<keyword evidence="2" id="KW-1003">Cell membrane</keyword>
<feature type="transmembrane region" description="Helical" evidence="6">
    <location>
        <begin position="159"/>
        <end position="183"/>
    </location>
</feature>
<dbReference type="Pfam" id="PF03706">
    <property type="entry name" value="LPG_synthase_TM"/>
    <property type="match status" value="1"/>
</dbReference>
<evidence type="ECO:0000313" key="8">
    <source>
        <dbReference type="Proteomes" id="UP000646365"/>
    </source>
</evidence>
<dbReference type="PANTHER" id="PTHR39087:SF2">
    <property type="entry name" value="UPF0104 MEMBRANE PROTEIN MJ1595"/>
    <property type="match status" value="1"/>
</dbReference>
<evidence type="ECO:0000256" key="1">
    <source>
        <dbReference type="ARBA" id="ARBA00004651"/>
    </source>
</evidence>
<dbReference type="AlphaFoldDB" id="A0A8J3E5B7"/>
<sequence>MKHRLSKYLGPALTLGLIGGAILLLYRSLSEMRLQDLWHDLNEFPLSSILIAAGLTAVSHLALTSYDYIGVRYIKRKLAYWRVAVAAFTAYSISHSLGFASVTGTTVRYRLYSRWGFGAVEVAQIMAMAGVTLFLGMFLIGGVALLLDGARVQAWTDLPSAGINALGVLCLAVVAAYGTVGYFRREPLSLWGFELRIPSPRFAAVQIAVSGIDWFLVASVLYVLLPQNNVFNFATFLGVFVLAYFLGIISNVPGGLGVFEAVILKSLSASVPPEAVLSSLLVYRGIYHLLPLTLGGVIFFINEFKRSHERMRRNAPTGPKAADRRG</sequence>
<keyword evidence="4 6" id="KW-1133">Transmembrane helix</keyword>
<feature type="transmembrane region" description="Helical" evidence="6">
    <location>
        <begin position="12"/>
        <end position="29"/>
    </location>
</feature>
<evidence type="ECO:0000256" key="2">
    <source>
        <dbReference type="ARBA" id="ARBA00022475"/>
    </source>
</evidence>
<gene>
    <name evidence="7" type="ORF">GCM10011611_60600</name>
</gene>
<feature type="transmembrane region" description="Helical" evidence="6">
    <location>
        <begin position="122"/>
        <end position="147"/>
    </location>
</feature>
<organism evidence="7 8">
    <name type="scientific">Aliidongia dinghuensis</name>
    <dbReference type="NCBI Taxonomy" id="1867774"/>
    <lineage>
        <taxon>Bacteria</taxon>
        <taxon>Pseudomonadati</taxon>
        <taxon>Pseudomonadota</taxon>
        <taxon>Alphaproteobacteria</taxon>
        <taxon>Rhodospirillales</taxon>
        <taxon>Dongiaceae</taxon>
        <taxon>Aliidongia</taxon>
    </lineage>
</organism>
<keyword evidence="8" id="KW-1185">Reference proteome</keyword>
<reference evidence="7" key="2">
    <citation type="submission" date="2020-09" db="EMBL/GenBank/DDBJ databases">
        <authorList>
            <person name="Sun Q."/>
            <person name="Zhou Y."/>
        </authorList>
    </citation>
    <scope>NUCLEOTIDE SEQUENCE</scope>
    <source>
        <strain evidence="7">CGMCC 1.15725</strain>
    </source>
</reference>
<evidence type="ECO:0000256" key="5">
    <source>
        <dbReference type="ARBA" id="ARBA00023136"/>
    </source>
</evidence>
<comment type="subcellular location">
    <subcellularLocation>
        <location evidence="1">Cell membrane</location>
        <topology evidence="1">Multi-pass membrane protein</topology>
    </subcellularLocation>
</comment>
<dbReference type="InterPro" id="IPR022791">
    <property type="entry name" value="L-PG_synthase/AglD"/>
</dbReference>
<dbReference type="EMBL" id="BMJQ01000023">
    <property type="protein sequence ID" value="GGF45980.1"/>
    <property type="molecule type" value="Genomic_DNA"/>
</dbReference>
<name>A0A8J3E5B7_9PROT</name>
<feature type="transmembrane region" description="Helical" evidence="6">
    <location>
        <begin position="49"/>
        <end position="69"/>
    </location>
</feature>
<comment type="caution">
    <text evidence="7">The sequence shown here is derived from an EMBL/GenBank/DDBJ whole genome shotgun (WGS) entry which is preliminary data.</text>
</comment>
<evidence type="ECO:0000313" key="7">
    <source>
        <dbReference type="EMBL" id="GGF45980.1"/>
    </source>
</evidence>
<proteinExistence type="predicted"/>
<evidence type="ECO:0000256" key="4">
    <source>
        <dbReference type="ARBA" id="ARBA00022989"/>
    </source>
</evidence>
<dbReference type="Proteomes" id="UP000646365">
    <property type="component" value="Unassembled WGS sequence"/>
</dbReference>
<feature type="transmembrane region" description="Helical" evidence="6">
    <location>
        <begin position="286"/>
        <end position="304"/>
    </location>
</feature>
<dbReference type="RefSeq" id="WP_189051938.1">
    <property type="nucleotide sequence ID" value="NZ_BMJQ01000023.1"/>
</dbReference>
<evidence type="ECO:0000256" key="6">
    <source>
        <dbReference type="SAM" id="Phobius"/>
    </source>
</evidence>
<keyword evidence="5 6" id="KW-0472">Membrane</keyword>
<dbReference type="GO" id="GO:0005886">
    <property type="term" value="C:plasma membrane"/>
    <property type="evidence" value="ECO:0007669"/>
    <property type="project" value="UniProtKB-SubCell"/>
</dbReference>
<feature type="transmembrane region" description="Helical" evidence="6">
    <location>
        <begin position="203"/>
        <end position="225"/>
    </location>
</feature>
<feature type="transmembrane region" description="Helical" evidence="6">
    <location>
        <begin position="230"/>
        <end position="249"/>
    </location>
</feature>
<protein>
    <submittedName>
        <fullName evidence="7">Uncharacterized protein</fullName>
    </submittedName>
</protein>